<dbReference type="SUPFAM" id="SSF53807">
    <property type="entry name" value="Helical backbone' metal receptor"/>
    <property type="match status" value="1"/>
</dbReference>
<organism evidence="3 4">
    <name type="scientific">Larsenimonas rhizosphaerae</name>
    <dbReference type="NCBI Taxonomy" id="2944682"/>
    <lineage>
        <taxon>Bacteria</taxon>
        <taxon>Pseudomonadati</taxon>
        <taxon>Pseudomonadota</taxon>
        <taxon>Gammaproteobacteria</taxon>
        <taxon>Oceanospirillales</taxon>
        <taxon>Halomonadaceae</taxon>
        <taxon>Larsenimonas</taxon>
    </lineage>
</organism>
<dbReference type="PANTHER" id="PTHR30535">
    <property type="entry name" value="VITAMIN B12-BINDING PROTEIN"/>
    <property type="match status" value="1"/>
</dbReference>
<gene>
    <name evidence="3" type="ORF">OQ287_03565</name>
</gene>
<evidence type="ECO:0000313" key="4">
    <source>
        <dbReference type="Proteomes" id="UP001165678"/>
    </source>
</evidence>
<dbReference type="Gene3D" id="3.40.50.1980">
    <property type="entry name" value="Nitrogenase molybdenum iron protein domain"/>
    <property type="match status" value="2"/>
</dbReference>
<accession>A0AA42CTK2</accession>
<evidence type="ECO:0000259" key="2">
    <source>
        <dbReference type="PROSITE" id="PS50983"/>
    </source>
</evidence>
<evidence type="ECO:0000313" key="3">
    <source>
        <dbReference type="EMBL" id="MCX2523309.1"/>
    </source>
</evidence>
<protein>
    <submittedName>
        <fullName evidence="3">ABC transporter substrate-binding protein</fullName>
    </submittedName>
</protein>
<dbReference type="Pfam" id="PF01497">
    <property type="entry name" value="Peripla_BP_2"/>
    <property type="match status" value="1"/>
</dbReference>
<comment type="caution">
    <text evidence="3">The sequence shown here is derived from an EMBL/GenBank/DDBJ whole genome shotgun (WGS) entry which is preliminary data.</text>
</comment>
<dbReference type="AlphaFoldDB" id="A0AA42CTK2"/>
<name>A0AA42CTK2_9GAMM</name>
<keyword evidence="4" id="KW-1185">Reference proteome</keyword>
<proteinExistence type="predicted"/>
<feature type="signal peptide" evidence="1">
    <location>
        <begin position="1"/>
        <end position="24"/>
    </location>
</feature>
<dbReference type="RefSeq" id="WP_265895605.1">
    <property type="nucleotide sequence ID" value="NZ_JAPIVE010000001.1"/>
</dbReference>
<evidence type="ECO:0000256" key="1">
    <source>
        <dbReference type="SAM" id="SignalP"/>
    </source>
</evidence>
<dbReference type="Proteomes" id="UP001165678">
    <property type="component" value="Unassembled WGS sequence"/>
</dbReference>
<sequence>MWKRFGRAAALLALMGLMIGTARADGFDVTDITGRQIHFDHPASRVVLGEGRNVIALSMLTADPSSVLVGWGSDFKRYRTLYQRYTDRLPALSSIPTVGSGQGSSDLSVEHIISLSPDVVILSRSQTPPSENTLMTQQLSAAGIKVVYVDFATDPLNDTTTSLSIMAQVIGRTDKAQAFNRFYAEHEARIKAMSQALGENGTRPLVFLETHAGGMNACCYTPGDGSFQGFISLVGGENLGGRTLKGKSGQLTPEYILASQPDIYVATGGSYLEGTSGLVLGPYEPIDKARASLEGVTRRPGIAQMPAVHHGDVYGLYHHLINTPYNIVVLELLAKWIHPEVFKALDPQATLKTINERFAVVPITGSLWIDPSDTSVR</sequence>
<feature type="chain" id="PRO_5041302975" evidence="1">
    <location>
        <begin position="25"/>
        <end position="377"/>
    </location>
</feature>
<dbReference type="InterPro" id="IPR050902">
    <property type="entry name" value="ABC_Transporter_SBP"/>
</dbReference>
<dbReference type="PROSITE" id="PS50983">
    <property type="entry name" value="FE_B12_PBP"/>
    <property type="match status" value="1"/>
</dbReference>
<keyword evidence="1" id="KW-0732">Signal</keyword>
<feature type="domain" description="Fe/B12 periplasmic-binding" evidence="2">
    <location>
        <begin position="45"/>
        <end position="345"/>
    </location>
</feature>
<dbReference type="PANTHER" id="PTHR30535:SF34">
    <property type="entry name" value="MOLYBDATE-BINDING PROTEIN MOLA"/>
    <property type="match status" value="1"/>
</dbReference>
<reference evidence="3" key="1">
    <citation type="submission" date="2022-11" db="EMBL/GenBank/DDBJ databases">
        <title>Larsenimonas rhizosphaerae sp. nov., isolated from a tidal mudflat.</title>
        <authorList>
            <person name="Lee S.D."/>
            <person name="Kim I.S."/>
        </authorList>
    </citation>
    <scope>NUCLEOTIDE SEQUENCE</scope>
    <source>
        <strain evidence="3">GH2-1</strain>
    </source>
</reference>
<dbReference type="EMBL" id="JAPIVE010000001">
    <property type="protein sequence ID" value="MCX2523309.1"/>
    <property type="molecule type" value="Genomic_DNA"/>
</dbReference>
<dbReference type="InterPro" id="IPR002491">
    <property type="entry name" value="ABC_transptr_periplasmic_BD"/>
</dbReference>